<evidence type="ECO:0000313" key="2">
    <source>
        <dbReference type="RefSeq" id="XP_016453061.1"/>
    </source>
</evidence>
<keyword evidence="1" id="KW-0812">Transmembrane</keyword>
<keyword evidence="1" id="KW-1133">Transmembrane helix</keyword>
<accession>A0A1S3YLD6</accession>
<keyword evidence="1" id="KW-0472">Membrane</keyword>
<feature type="transmembrane region" description="Helical" evidence="1">
    <location>
        <begin position="103"/>
        <end position="124"/>
    </location>
</feature>
<dbReference type="AlphaFoldDB" id="A0A1S3YLD6"/>
<dbReference type="RefSeq" id="XP_016453061.1">
    <property type="nucleotide sequence ID" value="XM_016597575.1"/>
</dbReference>
<organism evidence="2">
    <name type="scientific">Nicotiana tabacum</name>
    <name type="common">Common tobacco</name>
    <dbReference type="NCBI Taxonomy" id="4097"/>
    <lineage>
        <taxon>Eukaryota</taxon>
        <taxon>Viridiplantae</taxon>
        <taxon>Streptophyta</taxon>
        <taxon>Embryophyta</taxon>
        <taxon>Tracheophyta</taxon>
        <taxon>Spermatophyta</taxon>
        <taxon>Magnoliopsida</taxon>
        <taxon>eudicotyledons</taxon>
        <taxon>Gunneridae</taxon>
        <taxon>Pentapetalae</taxon>
        <taxon>asterids</taxon>
        <taxon>lamiids</taxon>
        <taxon>Solanales</taxon>
        <taxon>Solanaceae</taxon>
        <taxon>Nicotianoideae</taxon>
        <taxon>Nicotianeae</taxon>
        <taxon>Nicotiana</taxon>
    </lineage>
</organism>
<gene>
    <name evidence="2" type="primary">LOC107777532</name>
</gene>
<sequence length="127" mass="15063">MAEASGKGEKRERQREMQNMEFEISLTFSCFRAATSIWRFVLFLRLLSTSPTDHLSFLLFLTMLSGIHERLTLLFLVQEVSTTFEGRENIKAVSQEESHEIEFCFFFNFTYYLSFIYTFSIVLYDFL</sequence>
<dbReference type="KEGG" id="nta:107777532"/>
<evidence type="ECO:0000256" key="1">
    <source>
        <dbReference type="SAM" id="Phobius"/>
    </source>
</evidence>
<reference evidence="2" key="1">
    <citation type="submission" date="2025-08" db="UniProtKB">
        <authorList>
            <consortium name="RefSeq"/>
        </authorList>
    </citation>
    <scope>IDENTIFICATION</scope>
</reference>
<name>A0A1S3YLD6_TOBAC</name>
<protein>
    <submittedName>
        <fullName evidence="2">Uncharacterized protein</fullName>
    </submittedName>
</protein>
<dbReference type="PaxDb" id="4097-A0A1S3YLD6"/>
<proteinExistence type="predicted"/>